<sequence>MKNIVLLFIFLFLLNSEDIIAQVKTAEPIKKYQLQIKAYDYDTRDDLEGTYIKLYNLTKKKLADSAVVMNGYATFMLEKGNDYDLLGQRTRYMSKRGNFNAACYLQDPKKVFCVSGISIENVSKQPNGVDLVEGAITLKKIKIDDSFKIENIRYDLNKWDIRPDAAKELDNLVQILRDNPNIVVELGSHTDSRASDDYNLTLSQKRAEAAVKYIIEKGRIPSNRISAKGYGETKLLNKCDDGVACTELEHAMNRRTEIRITGYLVDGVPVDLKGGSAVSGDRN</sequence>
<reference evidence="6 7" key="1">
    <citation type="submission" date="2018-05" db="EMBL/GenBank/DDBJ databases">
        <title>Genomic Encyclopedia of Archaeal and Bacterial Type Strains, Phase II (KMG-II): from individual species to whole genera.</title>
        <authorList>
            <person name="Goeker M."/>
        </authorList>
    </citation>
    <scope>NUCLEOTIDE SEQUENCE [LARGE SCALE GENOMIC DNA]</scope>
    <source>
        <strain evidence="6 7">DSM 22214</strain>
    </source>
</reference>
<evidence type="ECO:0000256" key="2">
    <source>
        <dbReference type="ARBA" id="ARBA00023136"/>
    </source>
</evidence>
<evidence type="ECO:0000256" key="3">
    <source>
        <dbReference type="ARBA" id="ARBA00023237"/>
    </source>
</evidence>
<dbReference type="PANTHER" id="PTHR30329">
    <property type="entry name" value="STATOR ELEMENT OF FLAGELLAR MOTOR COMPLEX"/>
    <property type="match status" value="1"/>
</dbReference>
<dbReference type="EMBL" id="QGGO01000005">
    <property type="protein sequence ID" value="PWK27941.1"/>
    <property type="molecule type" value="Genomic_DNA"/>
</dbReference>
<dbReference type="InterPro" id="IPR006665">
    <property type="entry name" value="OmpA-like"/>
</dbReference>
<dbReference type="RefSeq" id="WP_109742103.1">
    <property type="nucleotide sequence ID" value="NZ_QGGO01000005.1"/>
</dbReference>
<dbReference type="Gene3D" id="3.30.1330.60">
    <property type="entry name" value="OmpA-like domain"/>
    <property type="match status" value="1"/>
</dbReference>
<dbReference type="PRINTS" id="PR01021">
    <property type="entry name" value="OMPADOMAIN"/>
</dbReference>
<feature type="domain" description="OmpA-like" evidence="5">
    <location>
        <begin position="141"/>
        <end position="264"/>
    </location>
</feature>
<keyword evidence="3" id="KW-0998">Cell outer membrane</keyword>
<dbReference type="InterPro" id="IPR036737">
    <property type="entry name" value="OmpA-like_sf"/>
</dbReference>
<dbReference type="InterPro" id="IPR050330">
    <property type="entry name" value="Bact_OuterMem_StrucFunc"/>
</dbReference>
<dbReference type="PROSITE" id="PS51123">
    <property type="entry name" value="OMPA_2"/>
    <property type="match status" value="1"/>
</dbReference>
<dbReference type="OrthoDB" id="9809364at2"/>
<dbReference type="PANTHER" id="PTHR30329:SF21">
    <property type="entry name" value="LIPOPROTEIN YIAD-RELATED"/>
    <property type="match status" value="1"/>
</dbReference>
<comment type="subcellular location">
    <subcellularLocation>
        <location evidence="1">Cell outer membrane</location>
    </subcellularLocation>
</comment>
<protein>
    <submittedName>
        <fullName evidence="6">Outer membrane protein OmpA-like peptidoglycan-associated protein</fullName>
    </submittedName>
</protein>
<dbReference type="GO" id="GO:0009279">
    <property type="term" value="C:cell outer membrane"/>
    <property type="evidence" value="ECO:0007669"/>
    <property type="project" value="UniProtKB-SubCell"/>
</dbReference>
<organism evidence="6 7">
    <name type="scientific">Arcicella aurantiaca</name>
    <dbReference type="NCBI Taxonomy" id="591202"/>
    <lineage>
        <taxon>Bacteria</taxon>
        <taxon>Pseudomonadati</taxon>
        <taxon>Bacteroidota</taxon>
        <taxon>Cytophagia</taxon>
        <taxon>Cytophagales</taxon>
        <taxon>Flectobacillaceae</taxon>
        <taxon>Arcicella</taxon>
    </lineage>
</organism>
<dbReference type="CDD" id="cd07185">
    <property type="entry name" value="OmpA_C-like"/>
    <property type="match status" value="1"/>
</dbReference>
<name>A0A316EAW5_9BACT</name>
<evidence type="ECO:0000256" key="1">
    <source>
        <dbReference type="ARBA" id="ARBA00004442"/>
    </source>
</evidence>
<keyword evidence="7" id="KW-1185">Reference proteome</keyword>
<evidence type="ECO:0000313" key="6">
    <source>
        <dbReference type="EMBL" id="PWK27941.1"/>
    </source>
</evidence>
<dbReference type="AlphaFoldDB" id="A0A316EAW5"/>
<evidence type="ECO:0000313" key="7">
    <source>
        <dbReference type="Proteomes" id="UP000245489"/>
    </source>
</evidence>
<gene>
    <name evidence="6" type="ORF">LV89_01348</name>
</gene>
<dbReference type="Pfam" id="PF00691">
    <property type="entry name" value="OmpA"/>
    <property type="match status" value="1"/>
</dbReference>
<dbReference type="InterPro" id="IPR006664">
    <property type="entry name" value="OMP_bac"/>
</dbReference>
<accession>A0A316EAW5</accession>
<keyword evidence="2 4" id="KW-0472">Membrane</keyword>
<dbReference type="Proteomes" id="UP000245489">
    <property type="component" value="Unassembled WGS sequence"/>
</dbReference>
<dbReference type="SUPFAM" id="SSF103088">
    <property type="entry name" value="OmpA-like"/>
    <property type="match status" value="1"/>
</dbReference>
<evidence type="ECO:0000259" key="5">
    <source>
        <dbReference type="PROSITE" id="PS51123"/>
    </source>
</evidence>
<comment type="caution">
    <text evidence="6">The sequence shown here is derived from an EMBL/GenBank/DDBJ whole genome shotgun (WGS) entry which is preliminary data.</text>
</comment>
<evidence type="ECO:0000256" key="4">
    <source>
        <dbReference type="PROSITE-ProRule" id="PRU00473"/>
    </source>
</evidence>
<proteinExistence type="predicted"/>